<feature type="compositionally biased region" description="Acidic residues" evidence="1">
    <location>
        <begin position="63"/>
        <end position="104"/>
    </location>
</feature>
<protein>
    <submittedName>
        <fullName evidence="2">Helix-hairpin-helix domain-containing protein</fullName>
    </submittedName>
</protein>
<feature type="compositionally biased region" description="Acidic residues" evidence="1">
    <location>
        <begin position="21"/>
        <end position="48"/>
    </location>
</feature>
<organism evidence="2 3">
    <name type="scientific">Halorubrum yunnanense</name>
    <dbReference type="NCBI Taxonomy" id="1526162"/>
    <lineage>
        <taxon>Archaea</taxon>
        <taxon>Methanobacteriati</taxon>
        <taxon>Methanobacteriota</taxon>
        <taxon>Stenosarchaea group</taxon>
        <taxon>Halobacteria</taxon>
        <taxon>Halobacteriales</taxon>
        <taxon>Haloferacaceae</taxon>
        <taxon>Halorubrum</taxon>
    </lineage>
</organism>
<feature type="region of interest" description="Disordered" evidence="1">
    <location>
        <begin position="1"/>
        <end position="104"/>
    </location>
</feature>
<gene>
    <name evidence="2" type="ORF">ACFQMK_04035</name>
</gene>
<dbReference type="RefSeq" id="WP_267663044.1">
    <property type="nucleotide sequence ID" value="NZ_JAODIX010000019.1"/>
</dbReference>
<sequence>MALLQKIKEKLGFGTGRTERDDTEAEVTVESDPAAEEAAGSDDREDAEPVAAGTDAAASTESLVDDESEVDEADGADGSEAVEADATEVEETDTSEYETADDDTAAEQAEAVDAGTGKVAVDADDVGTDVEELKGIGPAYAERLAEVGIETVEDLADADAEAVAEGTSVGESRASTWIERASEF</sequence>
<dbReference type="EMBL" id="JBHSZZ010000019">
    <property type="protein sequence ID" value="MFC7186068.1"/>
    <property type="molecule type" value="Genomic_DNA"/>
</dbReference>
<comment type="caution">
    <text evidence="2">The sequence shown here is derived from an EMBL/GenBank/DDBJ whole genome shotgun (WGS) entry which is preliminary data.</text>
</comment>
<dbReference type="Proteomes" id="UP001596390">
    <property type="component" value="Unassembled WGS sequence"/>
</dbReference>
<reference evidence="2 3" key="1">
    <citation type="journal article" date="2019" name="Int. J. Syst. Evol. Microbiol.">
        <title>The Global Catalogue of Microorganisms (GCM) 10K type strain sequencing project: providing services to taxonomists for standard genome sequencing and annotation.</title>
        <authorList>
            <consortium name="The Broad Institute Genomics Platform"/>
            <consortium name="The Broad Institute Genome Sequencing Center for Infectious Disease"/>
            <person name="Wu L."/>
            <person name="Ma J."/>
        </authorList>
    </citation>
    <scope>NUCLEOTIDE SEQUENCE [LARGE SCALE GENOMIC DNA]</scope>
    <source>
        <strain evidence="2 3">Q85</strain>
    </source>
</reference>
<proteinExistence type="predicted"/>
<evidence type="ECO:0000313" key="2">
    <source>
        <dbReference type="EMBL" id="MFC7186068.1"/>
    </source>
</evidence>
<accession>A0ABD5YEV0</accession>
<feature type="region of interest" description="Disordered" evidence="1">
    <location>
        <begin position="163"/>
        <end position="184"/>
    </location>
</feature>
<dbReference type="SUPFAM" id="SSF47794">
    <property type="entry name" value="Rad51 N-terminal domain-like"/>
    <property type="match status" value="1"/>
</dbReference>
<dbReference type="InterPro" id="IPR010995">
    <property type="entry name" value="DNA_repair_Rad51/TF_NusA_a-hlx"/>
</dbReference>
<dbReference type="Gene3D" id="1.10.150.20">
    <property type="entry name" value="5' to 3' exonuclease, C-terminal subdomain"/>
    <property type="match status" value="1"/>
</dbReference>
<dbReference type="Pfam" id="PF14520">
    <property type="entry name" value="HHH_5"/>
    <property type="match status" value="1"/>
</dbReference>
<evidence type="ECO:0000256" key="1">
    <source>
        <dbReference type="SAM" id="MobiDB-lite"/>
    </source>
</evidence>
<keyword evidence="3" id="KW-1185">Reference proteome</keyword>
<name>A0ABD5YEV0_9EURY</name>
<feature type="compositionally biased region" description="Basic and acidic residues" evidence="1">
    <location>
        <begin position="1"/>
        <end position="11"/>
    </location>
</feature>
<dbReference type="AlphaFoldDB" id="A0ABD5YEV0"/>
<evidence type="ECO:0000313" key="3">
    <source>
        <dbReference type="Proteomes" id="UP001596390"/>
    </source>
</evidence>